<dbReference type="Gene3D" id="3.20.20.70">
    <property type="entry name" value="Aldolase class I"/>
    <property type="match status" value="1"/>
</dbReference>
<protein>
    <recommendedName>
        <fullName evidence="4">FMN hydroxy acid dehydrogenase domain-containing protein</fullName>
    </recommendedName>
</protein>
<dbReference type="PIRSF" id="PIRSF000138">
    <property type="entry name" value="Al-hdrx_acd_dh"/>
    <property type="match status" value="1"/>
</dbReference>
<evidence type="ECO:0000256" key="3">
    <source>
        <dbReference type="ARBA" id="ARBA00024042"/>
    </source>
</evidence>
<evidence type="ECO:0000313" key="6">
    <source>
        <dbReference type="Proteomes" id="UP001497600"/>
    </source>
</evidence>
<dbReference type="InterPro" id="IPR000262">
    <property type="entry name" value="FMN-dep_DH"/>
</dbReference>
<sequence length="395" mass="43961">MTSDSPLIIYQGKAYPIDEVPANLATLLLETLTLRQSQQSKPSIDQIHSVKDFEAIAQNALKPDVWSYYRTGADDEITLRENIAAFQRIYFRPRILQNVSEVDQSTTMLGTKTSAPFYITAFAQSNWGHPLAEKNLTWAAGETNLIQMIPSMSGFPFDEIVDEATTNQELWLQIYVDAKREATEKLISRAQARGIKAIFFTVDTAQLGNRESQSRTDGVPFSVLLPQDPSLDWEDIKYYKSRCPDIKIILKGVQCVEDAVKAVNYGADGILISNHGGRQLDTSRSSIEVLAEIMPELKHQNVSKEFEVFIDGGVRRGTDIVKALCLGANGVGLGRPFLYAMSAYGKEGVIKAINVLKNEIDCCLRLLGVRSIEELHPGLIDVGEVNRNRTTIMDN</sequence>
<reference evidence="5 6" key="1">
    <citation type="submission" date="2024-01" db="EMBL/GenBank/DDBJ databases">
        <authorList>
            <consortium name="Genoscope - CEA"/>
            <person name="William W."/>
        </authorList>
    </citation>
    <scope>NUCLEOTIDE SEQUENCE [LARGE SCALE GENOMIC DNA]</scope>
    <source>
        <strain evidence="5 6">29B2s-10</strain>
    </source>
</reference>
<feature type="domain" description="FMN hydroxy acid dehydrogenase" evidence="4">
    <location>
        <begin position="42"/>
        <end position="385"/>
    </location>
</feature>
<dbReference type="PROSITE" id="PS51349">
    <property type="entry name" value="FMN_HYDROXY_ACID_DH_2"/>
    <property type="match status" value="1"/>
</dbReference>
<keyword evidence="2" id="KW-0560">Oxidoreductase</keyword>
<proteinExistence type="inferred from homology"/>
<name>A0ABP0ECC1_9ASCO</name>
<evidence type="ECO:0000256" key="1">
    <source>
        <dbReference type="ARBA" id="ARBA00001917"/>
    </source>
</evidence>
<dbReference type="CDD" id="cd02922">
    <property type="entry name" value="FCB2_FMN"/>
    <property type="match status" value="1"/>
</dbReference>
<dbReference type="InterPro" id="IPR037396">
    <property type="entry name" value="FMN_HAD"/>
</dbReference>
<dbReference type="PANTHER" id="PTHR10578">
    <property type="entry name" value="S -2-HYDROXY-ACID OXIDASE-RELATED"/>
    <property type="match status" value="1"/>
</dbReference>
<dbReference type="EMBL" id="OZ004254">
    <property type="protein sequence ID" value="CAK7897441.1"/>
    <property type="molecule type" value="Genomic_DNA"/>
</dbReference>
<evidence type="ECO:0000256" key="2">
    <source>
        <dbReference type="ARBA" id="ARBA00023002"/>
    </source>
</evidence>
<keyword evidence="6" id="KW-1185">Reference proteome</keyword>
<dbReference type="InterPro" id="IPR013785">
    <property type="entry name" value="Aldolase_TIM"/>
</dbReference>
<dbReference type="SUPFAM" id="SSF51395">
    <property type="entry name" value="FMN-linked oxidoreductases"/>
    <property type="match status" value="1"/>
</dbReference>
<evidence type="ECO:0000313" key="5">
    <source>
        <dbReference type="EMBL" id="CAK7897441.1"/>
    </source>
</evidence>
<organism evidence="5 6">
    <name type="scientific">[Candida] anglica</name>
    <dbReference type="NCBI Taxonomy" id="148631"/>
    <lineage>
        <taxon>Eukaryota</taxon>
        <taxon>Fungi</taxon>
        <taxon>Dikarya</taxon>
        <taxon>Ascomycota</taxon>
        <taxon>Saccharomycotina</taxon>
        <taxon>Pichiomycetes</taxon>
        <taxon>Debaryomycetaceae</taxon>
        <taxon>Kurtzmaniella</taxon>
    </lineage>
</organism>
<evidence type="ECO:0000259" key="4">
    <source>
        <dbReference type="PROSITE" id="PS51349"/>
    </source>
</evidence>
<dbReference type="Pfam" id="PF01070">
    <property type="entry name" value="FMN_dh"/>
    <property type="match status" value="2"/>
</dbReference>
<dbReference type="InterPro" id="IPR037458">
    <property type="entry name" value="L-MDH/L-LDH_FMN-bd"/>
</dbReference>
<gene>
    <name evidence="5" type="ORF">CAAN4_B09802</name>
</gene>
<comment type="cofactor">
    <cofactor evidence="1">
        <name>FMN</name>
        <dbReference type="ChEBI" id="CHEBI:58210"/>
    </cofactor>
</comment>
<comment type="similarity">
    <text evidence="3">Belongs to the FMN-dependent alpha-hydroxy acid dehydrogenase family.</text>
</comment>
<dbReference type="PANTHER" id="PTHR10578:SF148">
    <property type="entry name" value="L-LACTATE DEHYDROGENASE (CYTOCHROME)"/>
    <property type="match status" value="1"/>
</dbReference>
<dbReference type="InterPro" id="IPR012133">
    <property type="entry name" value="Alpha-hydoxy_acid_DH_FMN"/>
</dbReference>
<dbReference type="PROSITE" id="PS00557">
    <property type="entry name" value="FMN_HYDROXY_ACID_DH_1"/>
    <property type="match status" value="1"/>
</dbReference>
<dbReference type="Proteomes" id="UP001497600">
    <property type="component" value="Chromosome B"/>
</dbReference>
<dbReference type="InterPro" id="IPR008259">
    <property type="entry name" value="FMN_hydac_DH_AS"/>
</dbReference>
<accession>A0ABP0ECC1</accession>